<keyword evidence="1" id="KW-0812">Transmembrane</keyword>
<accession>A0A0V1M7M0</accession>
<evidence type="ECO:0000313" key="3">
    <source>
        <dbReference type="Proteomes" id="UP000054843"/>
    </source>
</evidence>
<keyword evidence="1" id="KW-0472">Membrane</keyword>
<organism evidence="2 3">
    <name type="scientific">Trichinella papuae</name>
    <dbReference type="NCBI Taxonomy" id="268474"/>
    <lineage>
        <taxon>Eukaryota</taxon>
        <taxon>Metazoa</taxon>
        <taxon>Ecdysozoa</taxon>
        <taxon>Nematoda</taxon>
        <taxon>Enoplea</taxon>
        <taxon>Dorylaimia</taxon>
        <taxon>Trichinellida</taxon>
        <taxon>Trichinellidae</taxon>
        <taxon>Trichinella</taxon>
    </lineage>
</organism>
<reference evidence="2 3" key="1">
    <citation type="submission" date="2015-01" db="EMBL/GenBank/DDBJ databases">
        <title>Evolution of Trichinella species and genotypes.</title>
        <authorList>
            <person name="Korhonen P.K."/>
            <person name="Edoardo P."/>
            <person name="Giuseppe L.R."/>
            <person name="Gasser R.B."/>
        </authorList>
    </citation>
    <scope>NUCLEOTIDE SEQUENCE [LARGE SCALE GENOMIC DNA]</scope>
    <source>
        <strain evidence="2">ISS1980</strain>
    </source>
</reference>
<keyword evidence="3" id="KW-1185">Reference proteome</keyword>
<feature type="transmembrane region" description="Helical" evidence="1">
    <location>
        <begin position="55"/>
        <end position="76"/>
    </location>
</feature>
<evidence type="ECO:0000256" key="1">
    <source>
        <dbReference type="SAM" id="Phobius"/>
    </source>
</evidence>
<gene>
    <name evidence="2" type="ORF">T10_9960</name>
</gene>
<evidence type="ECO:0000313" key="2">
    <source>
        <dbReference type="EMBL" id="KRZ67685.1"/>
    </source>
</evidence>
<proteinExistence type="predicted"/>
<dbReference type="EMBL" id="JYDO01000189">
    <property type="protein sequence ID" value="KRZ67685.1"/>
    <property type="molecule type" value="Genomic_DNA"/>
</dbReference>
<comment type="caution">
    <text evidence="2">The sequence shown here is derived from an EMBL/GenBank/DDBJ whole genome shotgun (WGS) entry which is preliminary data.</text>
</comment>
<dbReference type="AlphaFoldDB" id="A0A0V1M7M0"/>
<keyword evidence="1" id="KW-1133">Transmembrane helix</keyword>
<dbReference type="Proteomes" id="UP000054843">
    <property type="component" value="Unassembled WGS sequence"/>
</dbReference>
<feature type="transmembrane region" description="Helical" evidence="1">
    <location>
        <begin position="18"/>
        <end position="35"/>
    </location>
</feature>
<sequence>MKSMAESFVKPKLIKQPWHIIVVHVQLNFMIKYYFLFNPSIYAFLNFRNCTYNNYSGRVCFLDFLLHIAYGCLADLSNKFFHSMQHKIISKEVYQLINHSQFDQLLH</sequence>
<name>A0A0V1M7M0_9BILA</name>
<protein>
    <submittedName>
        <fullName evidence="2">Uncharacterized protein</fullName>
    </submittedName>
</protein>